<keyword evidence="2" id="KW-0472">Membrane</keyword>
<evidence type="ECO:0000313" key="4">
    <source>
        <dbReference type="Proteomes" id="UP000735302"/>
    </source>
</evidence>
<keyword evidence="2" id="KW-1133">Transmembrane helix</keyword>
<feature type="compositionally biased region" description="Low complexity" evidence="1">
    <location>
        <begin position="408"/>
        <end position="426"/>
    </location>
</feature>
<dbReference type="AlphaFoldDB" id="A0AAV4A648"/>
<feature type="compositionally biased region" description="Pro residues" evidence="1">
    <location>
        <begin position="393"/>
        <end position="407"/>
    </location>
</feature>
<protein>
    <recommendedName>
        <fullName evidence="5">Transmembrane protein</fullName>
    </recommendedName>
</protein>
<dbReference type="Proteomes" id="UP000735302">
    <property type="component" value="Unassembled WGS sequence"/>
</dbReference>
<dbReference type="EMBL" id="BLXT01003580">
    <property type="protein sequence ID" value="GFO02372.1"/>
    <property type="molecule type" value="Genomic_DNA"/>
</dbReference>
<feature type="transmembrane region" description="Helical" evidence="2">
    <location>
        <begin position="111"/>
        <end position="131"/>
    </location>
</feature>
<comment type="caution">
    <text evidence="3">The sequence shown here is derived from an EMBL/GenBank/DDBJ whole genome shotgun (WGS) entry which is preliminary data.</text>
</comment>
<feature type="compositionally biased region" description="Low complexity" evidence="1">
    <location>
        <begin position="469"/>
        <end position="485"/>
    </location>
</feature>
<dbReference type="Gene3D" id="1.20.140.150">
    <property type="match status" value="1"/>
</dbReference>
<organism evidence="3 4">
    <name type="scientific">Plakobranchus ocellatus</name>
    <dbReference type="NCBI Taxonomy" id="259542"/>
    <lineage>
        <taxon>Eukaryota</taxon>
        <taxon>Metazoa</taxon>
        <taxon>Spiralia</taxon>
        <taxon>Lophotrochozoa</taxon>
        <taxon>Mollusca</taxon>
        <taxon>Gastropoda</taxon>
        <taxon>Heterobranchia</taxon>
        <taxon>Euthyneura</taxon>
        <taxon>Panpulmonata</taxon>
        <taxon>Sacoglossa</taxon>
        <taxon>Placobranchoidea</taxon>
        <taxon>Plakobranchidae</taxon>
        <taxon>Plakobranchus</taxon>
    </lineage>
</organism>
<feature type="compositionally biased region" description="Polar residues" evidence="1">
    <location>
        <begin position="451"/>
        <end position="461"/>
    </location>
</feature>
<evidence type="ECO:0008006" key="5">
    <source>
        <dbReference type="Google" id="ProtNLM"/>
    </source>
</evidence>
<sequence>MASCPTDLLRAVGVFAHFVCVILFLVGMGTVQWTNVMHFEGEAGLWQYCDLHMNHSTNLLPSNGTTGMGAASSTTQSDHTSTTSTQSNGRADEEEKEDECMSFGVTGIDGYLHVVRIMVILALLCFAYGLCKGNTIKVEIQYHPKFYHQHAGELLSLFGAFLGIMSTEVYQDNFKRDSTILPYLKGFRGPEGQQEGDLLELGWSVNLLKGALITLCVAVFCMLAPTLGEKLHCNTSSSSRSSWRSRISSDGCSTRFASLRRDFRSEPLGSLIRFVSCRTPPPTQQPPRSDTRASRAGSELELGAPSRQRHQSDASSESDVSVLNNRSSVFVISDTGRSGDNSEPAPRYEDLPPLPPPDSNSGEQSSLPPPPSYDDVLKGLYATVPPSTGLQPMAPPPYSDHPLPVPSYPMLSPSAPSASELPTTSSDNYTSTGSTAPIALPETSENEESTIRSNSPASSTASEDDRTSDPSLSDTSVVSSRSISPTQGRSRSASILSRGSRGGSWS</sequence>
<evidence type="ECO:0000256" key="1">
    <source>
        <dbReference type="SAM" id="MobiDB-lite"/>
    </source>
</evidence>
<feature type="compositionally biased region" description="Low complexity" evidence="1">
    <location>
        <begin position="64"/>
        <end position="87"/>
    </location>
</feature>
<gene>
    <name evidence="3" type="ORF">PoB_002887700</name>
</gene>
<accession>A0AAV4A648</accession>
<name>A0AAV4A648_9GAST</name>
<feature type="transmembrane region" description="Helical" evidence="2">
    <location>
        <begin position="12"/>
        <end position="33"/>
    </location>
</feature>
<keyword evidence="2" id="KW-0812">Transmembrane</keyword>
<feature type="region of interest" description="Disordered" evidence="1">
    <location>
        <begin position="275"/>
        <end position="506"/>
    </location>
</feature>
<evidence type="ECO:0000256" key="2">
    <source>
        <dbReference type="SAM" id="Phobius"/>
    </source>
</evidence>
<reference evidence="3 4" key="1">
    <citation type="journal article" date="2021" name="Elife">
        <title>Chloroplast acquisition without the gene transfer in kleptoplastic sea slugs, Plakobranchus ocellatus.</title>
        <authorList>
            <person name="Maeda T."/>
            <person name="Takahashi S."/>
            <person name="Yoshida T."/>
            <person name="Shimamura S."/>
            <person name="Takaki Y."/>
            <person name="Nagai Y."/>
            <person name="Toyoda A."/>
            <person name="Suzuki Y."/>
            <person name="Arimoto A."/>
            <person name="Ishii H."/>
            <person name="Satoh N."/>
            <person name="Nishiyama T."/>
            <person name="Hasebe M."/>
            <person name="Maruyama T."/>
            <person name="Minagawa J."/>
            <person name="Obokata J."/>
            <person name="Shigenobu S."/>
        </authorList>
    </citation>
    <scope>NUCLEOTIDE SEQUENCE [LARGE SCALE GENOMIC DNA]</scope>
</reference>
<feature type="compositionally biased region" description="Polar residues" evidence="1">
    <location>
        <begin position="486"/>
        <end position="497"/>
    </location>
</feature>
<feature type="transmembrane region" description="Helical" evidence="2">
    <location>
        <begin position="151"/>
        <end position="170"/>
    </location>
</feature>
<keyword evidence="4" id="KW-1185">Reference proteome</keyword>
<evidence type="ECO:0000313" key="3">
    <source>
        <dbReference type="EMBL" id="GFO02372.1"/>
    </source>
</evidence>
<feature type="region of interest" description="Disordered" evidence="1">
    <location>
        <begin position="64"/>
        <end position="96"/>
    </location>
</feature>
<feature type="compositionally biased region" description="Polar residues" evidence="1">
    <location>
        <begin position="313"/>
        <end position="341"/>
    </location>
</feature>
<proteinExistence type="predicted"/>